<feature type="binding site" evidence="10">
    <location>
        <position position="209"/>
    </location>
    <ligand>
        <name>[4Fe-4S] cluster</name>
        <dbReference type="ChEBI" id="CHEBI:49883"/>
    </ligand>
</feature>
<keyword evidence="9 10" id="KW-0326">Glycosidase</keyword>
<protein>
    <recommendedName>
        <fullName evidence="10">Endonuclease III</fullName>
        <ecNumber evidence="10">4.2.99.18</ecNumber>
    </recommendedName>
    <alternativeName>
        <fullName evidence="10">DNA-(apurinic or apyrimidinic site) lyase</fullName>
    </alternativeName>
</protein>
<evidence type="ECO:0000256" key="10">
    <source>
        <dbReference type="HAMAP-Rule" id="MF_00942"/>
    </source>
</evidence>
<dbReference type="InterPro" id="IPR004036">
    <property type="entry name" value="Endonuclease-III-like_CS2"/>
</dbReference>
<keyword evidence="2 10" id="KW-0004">4Fe-4S</keyword>
<proteinExistence type="inferred from homology"/>
<comment type="catalytic activity">
    <reaction evidence="10">
        <text>2'-deoxyribonucleotide-(2'-deoxyribose 5'-phosphate)-2'-deoxyribonucleotide-DNA = a 3'-end 2'-deoxyribonucleotide-(2,3-dehydro-2,3-deoxyribose 5'-phosphate)-DNA + a 5'-end 5'-phospho-2'-deoxyribonucleoside-DNA + H(+)</text>
        <dbReference type="Rhea" id="RHEA:66592"/>
        <dbReference type="Rhea" id="RHEA-COMP:13180"/>
        <dbReference type="Rhea" id="RHEA-COMP:16897"/>
        <dbReference type="Rhea" id="RHEA-COMP:17067"/>
        <dbReference type="ChEBI" id="CHEBI:15378"/>
        <dbReference type="ChEBI" id="CHEBI:136412"/>
        <dbReference type="ChEBI" id="CHEBI:157695"/>
        <dbReference type="ChEBI" id="CHEBI:167181"/>
        <dbReference type="EC" id="4.2.99.18"/>
    </reaction>
</comment>
<evidence type="ECO:0000256" key="7">
    <source>
        <dbReference type="ARBA" id="ARBA00023014"/>
    </source>
</evidence>
<comment type="similarity">
    <text evidence="1 10">Belongs to the Nth/MutY family.</text>
</comment>
<evidence type="ECO:0000256" key="2">
    <source>
        <dbReference type="ARBA" id="ARBA00022485"/>
    </source>
</evidence>
<dbReference type="Pfam" id="PF00730">
    <property type="entry name" value="HhH-GPD"/>
    <property type="match status" value="1"/>
</dbReference>
<dbReference type="SMART" id="SM00478">
    <property type="entry name" value="ENDO3c"/>
    <property type="match status" value="1"/>
</dbReference>
<evidence type="ECO:0000256" key="3">
    <source>
        <dbReference type="ARBA" id="ARBA00022723"/>
    </source>
</evidence>
<dbReference type="PIRSF" id="PIRSF001435">
    <property type="entry name" value="Nth"/>
    <property type="match status" value="1"/>
</dbReference>
<feature type="binding site" evidence="10">
    <location>
        <position position="216"/>
    </location>
    <ligand>
        <name>[4Fe-4S] cluster</name>
        <dbReference type="ChEBI" id="CHEBI:49883"/>
    </ligand>
</feature>
<dbReference type="PROSITE" id="PS00764">
    <property type="entry name" value="ENDONUCLEASE_III_1"/>
    <property type="match status" value="1"/>
</dbReference>
<dbReference type="InterPro" id="IPR000445">
    <property type="entry name" value="HhH_motif"/>
</dbReference>
<dbReference type="InterPro" id="IPR003265">
    <property type="entry name" value="HhH-GPD_domain"/>
</dbReference>
<keyword evidence="8 10" id="KW-0234">DNA repair</keyword>
<sequence length="234" mass="26464">MSEKKPKKSATQDFLYESDIPNNRHNFDRIWALLKKEYPNAKPSLNYSNPLELLVATVLSAQSTDVQINRVTEKLFHKYRTAEDYANADLRELEIDVYSTGFYKNKAKNIKAVAQLIVENYNGKVPDTMEELVSLPGVGRKTANIVLARAFGIIEGIAVDTHVKRVSRRLGFTKNSDPDKIEQDLISLARKQDLDSISMTLIYHGRKVCQARKPKCSSCVVNQLCPSSIIFMNP</sequence>
<dbReference type="Gene3D" id="1.10.1670.10">
    <property type="entry name" value="Helix-hairpin-Helix base-excision DNA repair enzymes (C-terminal)"/>
    <property type="match status" value="1"/>
</dbReference>
<evidence type="ECO:0000256" key="6">
    <source>
        <dbReference type="ARBA" id="ARBA00023004"/>
    </source>
</evidence>
<evidence type="ECO:0000256" key="1">
    <source>
        <dbReference type="ARBA" id="ARBA00008343"/>
    </source>
</evidence>
<comment type="function">
    <text evidence="10">DNA repair enzyme that has both DNA N-glycosylase activity and AP-lyase activity. The DNA N-glycosylase activity releases various damaged pyrimidines from DNA by cleaving the N-glycosidic bond, leaving an AP (apurinic/apyrimidinic) site. The AP-lyase activity cleaves the phosphodiester bond 3' to the AP site by a beta-elimination, leaving a 3'-terminal unsaturated sugar and a product with a terminal 5'-phosphate.</text>
</comment>
<keyword evidence="12" id="KW-0540">Nuclease</keyword>
<evidence type="ECO:0000256" key="9">
    <source>
        <dbReference type="ARBA" id="ARBA00023295"/>
    </source>
</evidence>
<dbReference type="GO" id="GO:0004519">
    <property type="term" value="F:endonuclease activity"/>
    <property type="evidence" value="ECO:0007669"/>
    <property type="project" value="UniProtKB-KW"/>
</dbReference>
<dbReference type="CDD" id="cd00056">
    <property type="entry name" value="ENDO3c"/>
    <property type="match status" value="1"/>
</dbReference>
<dbReference type="Pfam" id="PF10576">
    <property type="entry name" value="EndIII_4Fe-2S"/>
    <property type="match status" value="1"/>
</dbReference>
<dbReference type="Proteomes" id="UP001246244">
    <property type="component" value="Unassembled WGS sequence"/>
</dbReference>
<feature type="domain" description="HhH-GPD" evidence="11">
    <location>
        <begin position="59"/>
        <end position="207"/>
    </location>
</feature>
<keyword evidence="5 10" id="KW-0378">Hydrolase</keyword>
<reference evidence="13" key="1">
    <citation type="submission" date="2023-07" db="EMBL/GenBank/DDBJ databases">
        <title>Whole-genome sequencing of a new Methanosarcina sp. Z-7115.</title>
        <authorList>
            <person name="Zhilina T.N."/>
            <person name="Merkel A.Y."/>
        </authorList>
    </citation>
    <scope>NUCLEOTIDE SEQUENCE [LARGE SCALE GENOMIC DNA]</scope>
    <source>
        <strain evidence="13">Z-7115</strain>
    </source>
</reference>
<dbReference type="InterPro" id="IPR023170">
    <property type="entry name" value="HhH_base_excis_C"/>
</dbReference>
<keyword evidence="3 10" id="KW-0479">Metal-binding</keyword>
<dbReference type="EC" id="4.2.99.18" evidence="10"/>
<dbReference type="InterPro" id="IPR004035">
    <property type="entry name" value="Endouclease-III_FeS-bd_BS"/>
</dbReference>
<evidence type="ECO:0000256" key="8">
    <source>
        <dbReference type="ARBA" id="ARBA00023204"/>
    </source>
</evidence>
<dbReference type="EMBL" id="JAVKPK010000010">
    <property type="protein sequence ID" value="MDR7664883.1"/>
    <property type="molecule type" value="Genomic_DNA"/>
</dbReference>
<dbReference type="HAMAP" id="MF_00942">
    <property type="entry name" value="Nth"/>
    <property type="match status" value="1"/>
</dbReference>
<dbReference type="SUPFAM" id="SSF48150">
    <property type="entry name" value="DNA-glycosylase"/>
    <property type="match status" value="1"/>
</dbReference>
<keyword evidence="6 10" id="KW-0408">Iron</keyword>
<keyword evidence="10" id="KW-0456">Lyase</keyword>
<evidence type="ECO:0000256" key="4">
    <source>
        <dbReference type="ARBA" id="ARBA00022763"/>
    </source>
</evidence>
<dbReference type="Gene3D" id="1.10.340.30">
    <property type="entry name" value="Hypothetical protein, domain 2"/>
    <property type="match status" value="1"/>
</dbReference>
<keyword evidence="7 10" id="KW-0411">Iron-sulfur</keyword>
<feature type="binding site" evidence="10">
    <location>
        <position position="219"/>
    </location>
    <ligand>
        <name>[4Fe-4S] cluster</name>
        <dbReference type="ChEBI" id="CHEBI:49883"/>
    </ligand>
</feature>
<keyword evidence="12" id="KW-0255">Endonuclease</keyword>
<comment type="cofactor">
    <cofactor evidence="10">
        <name>[4Fe-4S] cluster</name>
        <dbReference type="ChEBI" id="CHEBI:49883"/>
    </cofactor>
    <text evidence="10">Binds 1 [4Fe-4S] cluster.</text>
</comment>
<dbReference type="SMART" id="SM00525">
    <property type="entry name" value="FES"/>
    <property type="match status" value="1"/>
</dbReference>
<evidence type="ECO:0000256" key="5">
    <source>
        <dbReference type="ARBA" id="ARBA00022801"/>
    </source>
</evidence>
<organism evidence="12 13">
    <name type="scientific">Methanosarcina baikalica</name>
    <dbReference type="NCBI Taxonomy" id="3073890"/>
    <lineage>
        <taxon>Archaea</taxon>
        <taxon>Methanobacteriati</taxon>
        <taxon>Methanobacteriota</taxon>
        <taxon>Stenosarchaea group</taxon>
        <taxon>Methanomicrobia</taxon>
        <taxon>Methanosarcinales</taxon>
        <taxon>Methanosarcinaceae</taxon>
        <taxon>Methanosarcina</taxon>
    </lineage>
</organism>
<evidence type="ECO:0000259" key="11">
    <source>
        <dbReference type="SMART" id="SM00478"/>
    </source>
</evidence>
<dbReference type="InterPro" id="IPR003651">
    <property type="entry name" value="Endonuclease3_FeS-loop_motif"/>
</dbReference>
<evidence type="ECO:0000313" key="12">
    <source>
        <dbReference type="EMBL" id="MDR7664883.1"/>
    </source>
</evidence>
<accession>A0ABU2CYV0</accession>
<dbReference type="InterPro" id="IPR005759">
    <property type="entry name" value="Nth"/>
</dbReference>
<keyword evidence="4 10" id="KW-0227">DNA damage</keyword>
<dbReference type="InterPro" id="IPR011257">
    <property type="entry name" value="DNA_glycosylase"/>
</dbReference>
<gene>
    <name evidence="10 12" type="primary">nth</name>
    <name evidence="12" type="ORF">RG963_03585</name>
</gene>
<dbReference type="PANTHER" id="PTHR10359">
    <property type="entry name" value="A/G-SPECIFIC ADENINE GLYCOSYLASE/ENDONUCLEASE III"/>
    <property type="match status" value="1"/>
</dbReference>
<name>A0ABU2CYV0_9EURY</name>
<evidence type="ECO:0000313" key="13">
    <source>
        <dbReference type="Proteomes" id="UP001246244"/>
    </source>
</evidence>
<dbReference type="RefSeq" id="WP_310574909.1">
    <property type="nucleotide sequence ID" value="NZ_JAVKPK010000010.1"/>
</dbReference>
<dbReference type="Pfam" id="PF00633">
    <property type="entry name" value="HHH"/>
    <property type="match status" value="1"/>
</dbReference>
<comment type="caution">
    <text evidence="12">The sequence shown here is derived from an EMBL/GenBank/DDBJ whole genome shotgun (WGS) entry which is preliminary data.</text>
</comment>
<keyword evidence="13" id="KW-1185">Reference proteome</keyword>
<dbReference type="PROSITE" id="PS01155">
    <property type="entry name" value="ENDONUCLEASE_III_2"/>
    <property type="match status" value="1"/>
</dbReference>
<feature type="binding site" evidence="10">
    <location>
        <position position="225"/>
    </location>
    <ligand>
        <name>[4Fe-4S] cluster</name>
        <dbReference type="ChEBI" id="CHEBI:49883"/>
    </ligand>
</feature>
<dbReference type="PANTHER" id="PTHR10359:SF18">
    <property type="entry name" value="ENDONUCLEASE III"/>
    <property type="match status" value="1"/>
</dbReference>
<keyword evidence="10" id="KW-0238">DNA-binding</keyword>
<dbReference type="NCBIfam" id="TIGR01083">
    <property type="entry name" value="nth"/>
    <property type="match status" value="1"/>
</dbReference>